<dbReference type="InterPro" id="IPR050330">
    <property type="entry name" value="Bact_OuterMem_StrucFunc"/>
</dbReference>
<dbReference type="PATRIC" id="fig|45065.4.peg.2370"/>
<keyword evidence="2" id="KW-1185">Reference proteome</keyword>
<protein>
    <submittedName>
        <fullName evidence="1">Outer membrane protein, OmpA family protein</fullName>
    </submittedName>
</protein>
<dbReference type="CDD" id="cd07185">
    <property type="entry name" value="OmpA_C-like"/>
    <property type="match status" value="1"/>
</dbReference>
<gene>
    <name evidence="1" type="ORF">Lgee_2180</name>
</gene>
<dbReference type="PANTHER" id="PTHR30329:SF21">
    <property type="entry name" value="LIPOPROTEIN YIAD-RELATED"/>
    <property type="match status" value="1"/>
</dbReference>
<dbReference type="Pfam" id="PF00691">
    <property type="entry name" value="OmpA"/>
    <property type="match status" value="1"/>
</dbReference>
<evidence type="ECO:0000313" key="2">
    <source>
        <dbReference type="Proteomes" id="UP000054785"/>
    </source>
</evidence>
<dbReference type="GO" id="GO:0016020">
    <property type="term" value="C:membrane"/>
    <property type="evidence" value="ECO:0007669"/>
    <property type="project" value="UniProtKB-UniRule"/>
</dbReference>
<dbReference type="PANTHER" id="PTHR30329">
    <property type="entry name" value="STATOR ELEMENT OF FLAGELLAR MOTOR COMPLEX"/>
    <property type="match status" value="1"/>
</dbReference>
<dbReference type="EMBL" id="LNYC01000074">
    <property type="protein sequence ID" value="KTC96497.1"/>
    <property type="molecule type" value="Genomic_DNA"/>
</dbReference>
<dbReference type="InterPro" id="IPR006665">
    <property type="entry name" value="OmpA-like"/>
</dbReference>
<evidence type="ECO:0000313" key="1">
    <source>
        <dbReference type="EMBL" id="KTC96497.1"/>
    </source>
</evidence>
<reference evidence="1 2" key="1">
    <citation type="submission" date="2015-11" db="EMBL/GenBank/DDBJ databases">
        <title>Genomic analysis of 38 Legionella species identifies large and diverse effector repertoires.</title>
        <authorList>
            <person name="Burstein D."/>
            <person name="Amaro F."/>
            <person name="Zusman T."/>
            <person name="Lifshitz Z."/>
            <person name="Cohen O."/>
            <person name="Gilbert J.A."/>
            <person name="Pupko T."/>
            <person name="Shuman H.A."/>
            <person name="Segal G."/>
        </authorList>
    </citation>
    <scope>NUCLEOTIDE SEQUENCE [LARGE SCALE GENOMIC DNA]</scope>
    <source>
        <strain evidence="1 2">ATCC 49504</strain>
    </source>
</reference>
<comment type="caution">
    <text evidence="1">The sequence shown here is derived from an EMBL/GenBank/DDBJ whole genome shotgun (WGS) entry which is preliminary data.</text>
</comment>
<dbReference type="Gene3D" id="3.30.1330.60">
    <property type="entry name" value="OmpA-like domain"/>
    <property type="match status" value="1"/>
</dbReference>
<dbReference type="AlphaFoldDB" id="A0A0W0TLP3"/>
<dbReference type="PROSITE" id="PS51123">
    <property type="entry name" value="OMPA_2"/>
    <property type="match status" value="1"/>
</dbReference>
<proteinExistence type="predicted"/>
<dbReference type="STRING" id="45065.Lgee_2180"/>
<dbReference type="InterPro" id="IPR036737">
    <property type="entry name" value="OmpA-like_sf"/>
</dbReference>
<name>A0A0W0TLP3_9GAMM</name>
<dbReference type="Proteomes" id="UP000054785">
    <property type="component" value="Unassembled WGS sequence"/>
</dbReference>
<organism evidence="1 2">
    <name type="scientific">Legionella geestiana</name>
    <dbReference type="NCBI Taxonomy" id="45065"/>
    <lineage>
        <taxon>Bacteria</taxon>
        <taxon>Pseudomonadati</taxon>
        <taxon>Pseudomonadota</taxon>
        <taxon>Gammaproteobacteria</taxon>
        <taxon>Legionellales</taxon>
        <taxon>Legionellaceae</taxon>
        <taxon>Legionella</taxon>
    </lineage>
</organism>
<dbReference type="OrthoDB" id="5652883at2"/>
<dbReference type="RefSeq" id="WP_028387285.1">
    <property type="nucleotide sequence ID" value="NZ_CAAAHN010000005.1"/>
</dbReference>
<accession>A0A0W0TLP3</accession>
<dbReference type="SUPFAM" id="SSF103088">
    <property type="entry name" value="OmpA-like"/>
    <property type="match status" value="1"/>
</dbReference>
<sequence length="230" mass="25076">MACKGFGLPIMAALALNLTACYHPPYNNFKKDRAGVRRTAGAAGVGTAVGAAAGYPIVGLAAGAAVGGAVSLYRESKPAIIKALAKQHIQYVQYGDTMTLIVPTDQYFVYNTARLQELCYPGLVNIIRLLRHYPDSPVYIAGFTDEIGSRAHKFRMSEARAETMLGFLWANNVKAQYLKAEGYGDKHPISDNRIIHGSAQNRRLEIQWVVMPKGCKNCPAPAPMIKAYEK</sequence>
<dbReference type="NCBIfam" id="NF038224">
    <property type="entry name" value="OmpA_like_CmpA"/>
    <property type="match status" value="1"/>
</dbReference>